<dbReference type="PANTHER" id="PTHR47103">
    <property type="entry name" value="DNA-BINDING PROTEIN"/>
    <property type="match status" value="1"/>
</dbReference>
<evidence type="ECO:0000313" key="7">
    <source>
        <dbReference type="EMBL" id="PWA65664.1"/>
    </source>
</evidence>
<dbReference type="Gene3D" id="4.10.60.10">
    <property type="entry name" value="Zinc finger, CCHC-type"/>
    <property type="match status" value="2"/>
</dbReference>
<dbReference type="STRING" id="35608.A0A2U1MWT5"/>
<keyword evidence="8" id="KW-1185">Reference proteome</keyword>
<dbReference type="PANTHER" id="PTHR47103:SF8">
    <property type="entry name" value="DNA-BINDING PROTEIN"/>
    <property type="match status" value="1"/>
</dbReference>
<dbReference type="EMBL" id="PKPP01004177">
    <property type="protein sequence ID" value="PWA65664.1"/>
    <property type="molecule type" value="Genomic_DNA"/>
</dbReference>
<feature type="domain" description="CCHC-type" evidence="6">
    <location>
        <begin position="76"/>
        <end position="89"/>
    </location>
</feature>
<protein>
    <submittedName>
        <fullName evidence="7">Cellular nucleic acid-binding protein</fullName>
    </submittedName>
</protein>
<evidence type="ECO:0000256" key="5">
    <source>
        <dbReference type="PROSITE-ProRule" id="PRU00047"/>
    </source>
</evidence>
<keyword evidence="4" id="KW-0862">Zinc</keyword>
<dbReference type="InterPro" id="IPR001878">
    <property type="entry name" value="Znf_CCHC"/>
</dbReference>
<dbReference type="InterPro" id="IPR036875">
    <property type="entry name" value="Znf_CCHC_sf"/>
</dbReference>
<dbReference type="SMART" id="SM00343">
    <property type="entry name" value="ZnF_C2HC"/>
    <property type="match status" value="4"/>
</dbReference>
<keyword evidence="1" id="KW-0479">Metal-binding</keyword>
<reference evidence="7 8" key="1">
    <citation type="journal article" date="2018" name="Mol. Plant">
        <title>The genome of Artemisia annua provides insight into the evolution of Asteraceae family and artemisinin biosynthesis.</title>
        <authorList>
            <person name="Shen Q."/>
            <person name="Zhang L."/>
            <person name="Liao Z."/>
            <person name="Wang S."/>
            <person name="Yan T."/>
            <person name="Shi P."/>
            <person name="Liu M."/>
            <person name="Fu X."/>
            <person name="Pan Q."/>
            <person name="Wang Y."/>
            <person name="Lv Z."/>
            <person name="Lu X."/>
            <person name="Zhang F."/>
            <person name="Jiang W."/>
            <person name="Ma Y."/>
            <person name="Chen M."/>
            <person name="Hao X."/>
            <person name="Li L."/>
            <person name="Tang Y."/>
            <person name="Lv G."/>
            <person name="Zhou Y."/>
            <person name="Sun X."/>
            <person name="Brodelius P.E."/>
            <person name="Rose J.K.C."/>
            <person name="Tang K."/>
        </authorList>
    </citation>
    <scope>NUCLEOTIDE SEQUENCE [LARGE SCALE GENOMIC DNA]</scope>
    <source>
        <strain evidence="8">cv. Huhao1</strain>
        <tissue evidence="7">Leaf</tissue>
    </source>
</reference>
<accession>A0A2U1MWT5</accession>
<feature type="domain" description="CCHC-type" evidence="6">
    <location>
        <begin position="153"/>
        <end position="166"/>
    </location>
</feature>
<evidence type="ECO:0000313" key="8">
    <source>
        <dbReference type="Proteomes" id="UP000245207"/>
    </source>
</evidence>
<dbReference type="AlphaFoldDB" id="A0A2U1MWT5"/>
<gene>
    <name evidence="7" type="ORF">CTI12_AA332460</name>
</gene>
<organism evidence="7 8">
    <name type="scientific">Artemisia annua</name>
    <name type="common">Sweet wormwood</name>
    <dbReference type="NCBI Taxonomy" id="35608"/>
    <lineage>
        <taxon>Eukaryota</taxon>
        <taxon>Viridiplantae</taxon>
        <taxon>Streptophyta</taxon>
        <taxon>Embryophyta</taxon>
        <taxon>Tracheophyta</taxon>
        <taxon>Spermatophyta</taxon>
        <taxon>Magnoliopsida</taxon>
        <taxon>eudicotyledons</taxon>
        <taxon>Gunneridae</taxon>
        <taxon>Pentapetalae</taxon>
        <taxon>asterids</taxon>
        <taxon>campanulids</taxon>
        <taxon>Asterales</taxon>
        <taxon>Asteraceae</taxon>
        <taxon>Asteroideae</taxon>
        <taxon>Anthemideae</taxon>
        <taxon>Artemisiinae</taxon>
        <taxon>Artemisia</taxon>
    </lineage>
</organism>
<dbReference type="GO" id="GO:0003676">
    <property type="term" value="F:nucleic acid binding"/>
    <property type="evidence" value="ECO:0007669"/>
    <property type="project" value="InterPro"/>
</dbReference>
<feature type="domain" description="CCHC-type" evidence="6">
    <location>
        <begin position="115"/>
        <end position="130"/>
    </location>
</feature>
<dbReference type="GO" id="GO:0008270">
    <property type="term" value="F:zinc ion binding"/>
    <property type="evidence" value="ECO:0007669"/>
    <property type="project" value="UniProtKB-KW"/>
</dbReference>
<evidence type="ECO:0000256" key="1">
    <source>
        <dbReference type="ARBA" id="ARBA00022723"/>
    </source>
</evidence>
<dbReference type="Proteomes" id="UP000245207">
    <property type="component" value="Unassembled WGS sequence"/>
</dbReference>
<dbReference type="SUPFAM" id="SSF57756">
    <property type="entry name" value="Retrovirus zinc finger-like domains"/>
    <property type="match status" value="1"/>
</dbReference>
<dbReference type="Pfam" id="PF00098">
    <property type="entry name" value="zf-CCHC"/>
    <property type="match status" value="1"/>
</dbReference>
<sequence length="167" mass="18763">MTEHRSIFMAIREESIVRTALNNGIGAAAYEFNLRKSEVNEIVSRAIQDHQDVMKHHQDSVAELRNLLDRNDDDSCYKCGKVGHIARNCTVDVEVRCCICFKSGHMARDCSGDGCCKCSRVGHLGRDCNEDWLFGRGGRLCYYCGMQGYMAVCSLCGKRGHLGKDCW</sequence>
<evidence type="ECO:0000259" key="6">
    <source>
        <dbReference type="PROSITE" id="PS50158"/>
    </source>
</evidence>
<keyword evidence="3 5" id="KW-0863">Zinc-finger</keyword>
<evidence type="ECO:0000256" key="3">
    <source>
        <dbReference type="ARBA" id="ARBA00022771"/>
    </source>
</evidence>
<comment type="caution">
    <text evidence="7">The sequence shown here is derived from an EMBL/GenBank/DDBJ whole genome shotgun (WGS) entry which is preliminary data.</text>
</comment>
<keyword evidence="2" id="KW-0677">Repeat</keyword>
<evidence type="ECO:0000256" key="2">
    <source>
        <dbReference type="ARBA" id="ARBA00022737"/>
    </source>
</evidence>
<evidence type="ECO:0000256" key="4">
    <source>
        <dbReference type="ARBA" id="ARBA00022833"/>
    </source>
</evidence>
<name>A0A2U1MWT5_ARTAN</name>
<dbReference type="PROSITE" id="PS50158">
    <property type="entry name" value="ZF_CCHC"/>
    <property type="match status" value="3"/>
</dbReference>
<dbReference type="OrthoDB" id="940393at2759"/>
<proteinExistence type="predicted"/>